<dbReference type="PANTHER" id="PTHR30024:SF42">
    <property type="entry name" value="ALIPHATIC SULFONATES-BINDING PROTEIN-RELATED"/>
    <property type="match status" value="1"/>
</dbReference>
<comment type="subcellular location">
    <subcellularLocation>
        <location evidence="1">Periplasm</location>
    </subcellularLocation>
</comment>
<evidence type="ECO:0000256" key="6">
    <source>
        <dbReference type="ARBA" id="ARBA00070228"/>
    </source>
</evidence>
<evidence type="ECO:0000313" key="9">
    <source>
        <dbReference type="Proteomes" id="UP000051448"/>
    </source>
</evidence>
<dbReference type="PATRIC" id="fig|1423759.3.peg.521"/>
<dbReference type="InterPro" id="IPR010067">
    <property type="entry name" value="ABC_SsuA_sub-bd"/>
</dbReference>
<dbReference type="Gene3D" id="3.40.190.10">
    <property type="entry name" value="Periplasmic binding protein-like II"/>
    <property type="match status" value="2"/>
</dbReference>
<dbReference type="InterPro" id="IPR015168">
    <property type="entry name" value="SsuA/THI5"/>
</dbReference>
<evidence type="ECO:0000256" key="3">
    <source>
        <dbReference type="ARBA" id="ARBA00022448"/>
    </source>
</evidence>
<dbReference type="STRING" id="1423759.FC92_GL000483"/>
<dbReference type="Proteomes" id="UP000051448">
    <property type="component" value="Unassembled WGS sequence"/>
</dbReference>
<reference evidence="8 9" key="1">
    <citation type="journal article" date="2015" name="Genome Announc.">
        <title>Expanding the biotechnology potential of lactobacilli through comparative genomics of 213 strains and associated genera.</title>
        <authorList>
            <person name="Sun Z."/>
            <person name="Harris H.M."/>
            <person name="McCann A."/>
            <person name="Guo C."/>
            <person name="Argimon S."/>
            <person name="Zhang W."/>
            <person name="Yang X."/>
            <person name="Jeffery I.B."/>
            <person name="Cooney J.C."/>
            <person name="Kagawa T.F."/>
            <person name="Liu W."/>
            <person name="Song Y."/>
            <person name="Salvetti E."/>
            <person name="Wrobel A."/>
            <person name="Rasinkangas P."/>
            <person name="Parkhill J."/>
            <person name="Rea M.C."/>
            <person name="O'Sullivan O."/>
            <person name="Ritari J."/>
            <person name="Douillard F.P."/>
            <person name="Paul Ross R."/>
            <person name="Yang R."/>
            <person name="Briner A.E."/>
            <person name="Felis G.E."/>
            <person name="de Vos W.M."/>
            <person name="Barrangou R."/>
            <person name="Klaenhammer T.R."/>
            <person name="Caufield P.W."/>
            <person name="Cui Y."/>
            <person name="Zhang H."/>
            <person name="O'Toole P.W."/>
        </authorList>
    </citation>
    <scope>NUCLEOTIDE SEQUENCE [LARGE SCALE GENOMIC DNA]</scope>
    <source>
        <strain evidence="8 9">DSM 19519</strain>
    </source>
</reference>
<evidence type="ECO:0000256" key="4">
    <source>
        <dbReference type="ARBA" id="ARBA00022729"/>
    </source>
</evidence>
<dbReference type="GO" id="GO:0016020">
    <property type="term" value="C:membrane"/>
    <property type="evidence" value="ECO:0007669"/>
    <property type="project" value="InterPro"/>
</dbReference>
<dbReference type="GO" id="GO:0042626">
    <property type="term" value="F:ATPase-coupled transmembrane transporter activity"/>
    <property type="evidence" value="ECO:0007669"/>
    <property type="project" value="InterPro"/>
</dbReference>
<dbReference type="SMART" id="SM00062">
    <property type="entry name" value="PBPb"/>
    <property type="match status" value="1"/>
</dbReference>
<dbReference type="EMBL" id="AZDX01000016">
    <property type="protein sequence ID" value="KRL06696.1"/>
    <property type="molecule type" value="Genomic_DNA"/>
</dbReference>
<evidence type="ECO:0000259" key="7">
    <source>
        <dbReference type="SMART" id="SM00062"/>
    </source>
</evidence>
<protein>
    <recommendedName>
        <fullName evidence="6">Putative aliphatic sulfonates-binding protein</fullName>
    </recommendedName>
</protein>
<comment type="similarity">
    <text evidence="2">Belongs to the bacterial solute-binding protein SsuA/TauA family.</text>
</comment>
<dbReference type="FunFam" id="3.40.190.10:FF:000050">
    <property type="entry name" value="Sulfonate ABC transporter substrate-binding protein"/>
    <property type="match status" value="1"/>
</dbReference>
<keyword evidence="9" id="KW-1185">Reference proteome</keyword>
<keyword evidence="3" id="KW-0813">Transport</keyword>
<proteinExistence type="inferred from homology"/>
<name>A0A0R1MSH4_9LACO</name>
<dbReference type="PANTHER" id="PTHR30024">
    <property type="entry name" value="ALIPHATIC SULFONATES-BINDING PROTEIN-RELATED"/>
    <property type="match status" value="1"/>
</dbReference>
<feature type="domain" description="Solute-binding protein family 3/N-terminal" evidence="7">
    <location>
        <begin position="38"/>
        <end position="248"/>
    </location>
</feature>
<dbReference type="GeneID" id="98311091"/>
<evidence type="ECO:0000256" key="1">
    <source>
        <dbReference type="ARBA" id="ARBA00004418"/>
    </source>
</evidence>
<gene>
    <name evidence="8" type="ORF">FC92_GL000483</name>
</gene>
<evidence type="ECO:0000256" key="5">
    <source>
        <dbReference type="ARBA" id="ARBA00055538"/>
    </source>
</evidence>
<accession>A0A0R1MSH4</accession>
<keyword evidence="4" id="KW-0732">Signal</keyword>
<sequence>MKNLKKSFIVVLLLFWCGVAVYGWHLTREDAGSSSLKNVVVGYQAGDEFYISKIRGKFVKKMKAKGYNVKFKEFQNGAAMMQALASGNVDYARVGDTPPVSALASGTKLTYVAAGGTKAKGSGILVHKNSTIKSLADLKGKKVAYTKGTSSQYMLLRALKVAGLSNDDITWVNLDSDAASVAYSKGKVDAWANWDPSVAQVEITENSKLLVDGTTTKALNRSFIVSPTTYASKNKTLSKLIIKYTEQDMKWANKNHSKLIKKMSADLKLSKKVVSRTVNRRTFSMHVMTKSVVKEEQEIANVFYDNNIITKKVNISKYVQYLK</sequence>
<comment type="caution">
    <text evidence="8">The sequence shown here is derived from an EMBL/GenBank/DDBJ whole genome shotgun (WGS) entry which is preliminary data.</text>
</comment>
<organism evidence="8 9">
    <name type="scientific">Liquorilactobacillus hordei DSM 19519</name>
    <dbReference type="NCBI Taxonomy" id="1423759"/>
    <lineage>
        <taxon>Bacteria</taxon>
        <taxon>Bacillati</taxon>
        <taxon>Bacillota</taxon>
        <taxon>Bacilli</taxon>
        <taxon>Lactobacillales</taxon>
        <taxon>Lactobacillaceae</taxon>
        <taxon>Liquorilactobacillus</taxon>
    </lineage>
</organism>
<dbReference type="NCBIfam" id="TIGR01728">
    <property type="entry name" value="SsuA_fam"/>
    <property type="match status" value="1"/>
</dbReference>
<dbReference type="SUPFAM" id="SSF53850">
    <property type="entry name" value="Periplasmic binding protein-like II"/>
    <property type="match status" value="1"/>
</dbReference>
<comment type="function">
    <text evidence="5">Part of a binding-protein-dependent transport system for aliphatic sulfonates. Putative binding protein.</text>
</comment>
<evidence type="ECO:0000256" key="2">
    <source>
        <dbReference type="ARBA" id="ARBA00010742"/>
    </source>
</evidence>
<dbReference type="Pfam" id="PF09084">
    <property type="entry name" value="NMT1"/>
    <property type="match status" value="1"/>
</dbReference>
<dbReference type="AlphaFoldDB" id="A0A0R1MSH4"/>
<dbReference type="RefSeq" id="WP_083481917.1">
    <property type="nucleotide sequence ID" value="NZ_AZDX01000016.1"/>
</dbReference>
<dbReference type="InterPro" id="IPR001638">
    <property type="entry name" value="Solute-binding_3/MltF_N"/>
</dbReference>
<dbReference type="GO" id="GO:0042597">
    <property type="term" value="C:periplasmic space"/>
    <property type="evidence" value="ECO:0007669"/>
    <property type="project" value="UniProtKB-SubCell"/>
</dbReference>
<evidence type="ECO:0000313" key="8">
    <source>
        <dbReference type="EMBL" id="KRL06696.1"/>
    </source>
</evidence>